<dbReference type="Pfam" id="PF04145">
    <property type="entry name" value="Ctr"/>
    <property type="match status" value="1"/>
</dbReference>
<proteinExistence type="inferred from homology"/>
<evidence type="ECO:0000256" key="5">
    <source>
        <dbReference type="RuleBase" id="RU367022"/>
    </source>
</evidence>
<dbReference type="Proteomes" id="UP000027222">
    <property type="component" value="Unassembled WGS sequence"/>
</dbReference>
<dbReference type="HOGENOM" id="CLU_090404_0_1_1"/>
<gene>
    <name evidence="6" type="ORF">GALMADRAFT_131553</name>
</gene>
<dbReference type="PANTHER" id="PTHR12483">
    <property type="entry name" value="SOLUTE CARRIER FAMILY 31 COPPER TRANSPORTERS"/>
    <property type="match status" value="1"/>
</dbReference>
<keyword evidence="3 5" id="KW-1133">Transmembrane helix</keyword>
<keyword evidence="4 5" id="KW-0472">Membrane</keyword>
<name>A0A067TNJ8_GALM3</name>
<dbReference type="PANTHER" id="PTHR12483:SF27">
    <property type="entry name" value="COPPER TRANSPORT PROTEIN CTR1"/>
    <property type="match status" value="1"/>
</dbReference>
<dbReference type="GO" id="GO:0005375">
    <property type="term" value="F:copper ion transmembrane transporter activity"/>
    <property type="evidence" value="ECO:0007669"/>
    <property type="project" value="UniProtKB-UniRule"/>
</dbReference>
<keyword evidence="2 5" id="KW-0812">Transmembrane</keyword>
<sequence>MAHAHGTPSSDGSSSSNGVSMVPYLHFAGGDFLYFKSWQPTSAGAIAGACIGLVFLALLERWLAATRSMLDGHWRRRYLQSIVVPSGYELSFPISRAFAITAGRDQVVTTHKIVSYPKRVSTDEGGFLQNDIQEISNESIKPKVVTIKSRFRTITPFIPAHDIPRGLLYALQMLIVYLLMLAIMTFQAAFFISIVLGLGIGEIVFGRVAGLTGTH</sequence>
<keyword evidence="5" id="KW-0813">Transport</keyword>
<comment type="similarity">
    <text evidence="5">Belongs to the copper transporter (Ctr) (TC 1.A.56) family. SLC31A subfamily.</text>
</comment>
<organism evidence="6 7">
    <name type="scientific">Galerina marginata (strain CBS 339.88)</name>
    <dbReference type="NCBI Taxonomy" id="685588"/>
    <lineage>
        <taxon>Eukaryota</taxon>
        <taxon>Fungi</taxon>
        <taxon>Dikarya</taxon>
        <taxon>Basidiomycota</taxon>
        <taxon>Agaricomycotina</taxon>
        <taxon>Agaricomycetes</taxon>
        <taxon>Agaricomycetidae</taxon>
        <taxon>Agaricales</taxon>
        <taxon>Agaricineae</taxon>
        <taxon>Strophariaceae</taxon>
        <taxon>Galerina</taxon>
    </lineage>
</organism>
<keyword evidence="5" id="KW-0406">Ion transport</keyword>
<dbReference type="STRING" id="685588.A0A067TNJ8"/>
<dbReference type="AlphaFoldDB" id="A0A067TNJ8"/>
<keyword evidence="7" id="KW-1185">Reference proteome</keyword>
<feature type="transmembrane region" description="Helical" evidence="5">
    <location>
        <begin position="174"/>
        <end position="200"/>
    </location>
</feature>
<evidence type="ECO:0000256" key="3">
    <source>
        <dbReference type="ARBA" id="ARBA00022989"/>
    </source>
</evidence>
<dbReference type="OrthoDB" id="73901at2759"/>
<dbReference type="InterPro" id="IPR007274">
    <property type="entry name" value="Cop_transporter"/>
</dbReference>
<evidence type="ECO:0000313" key="6">
    <source>
        <dbReference type="EMBL" id="KDR84761.1"/>
    </source>
</evidence>
<feature type="transmembrane region" description="Helical" evidence="5">
    <location>
        <begin position="41"/>
        <end position="59"/>
    </location>
</feature>
<dbReference type="EMBL" id="KL142367">
    <property type="protein sequence ID" value="KDR84761.1"/>
    <property type="molecule type" value="Genomic_DNA"/>
</dbReference>
<reference evidence="7" key="1">
    <citation type="journal article" date="2014" name="Proc. Natl. Acad. Sci. U.S.A.">
        <title>Extensive sampling of basidiomycete genomes demonstrates inadequacy of the white-rot/brown-rot paradigm for wood decay fungi.</title>
        <authorList>
            <person name="Riley R."/>
            <person name="Salamov A.A."/>
            <person name="Brown D.W."/>
            <person name="Nagy L.G."/>
            <person name="Floudas D."/>
            <person name="Held B.W."/>
            <person name="Levasseur A."/>
            <person name="Lombard V."/>
            <person name="Morin E."/>
            <person name="Otillar R."/>
            <person name="Lindquist E.A."/>
            <person name="Sun H."/>
            <person name="LaButti K.M."/>
            <person name="Schmutz J."/>
            <person name="Jabbour D."/>
            <person name="Luo H."/>
            <person name="Baker S.E."/>
            <person name="Pisabarro A.G."/>
            <person name="Walton J.D."/>
            <person name="Blanchette R.A."/>
            <person name="Henrissat B."/>
            <person name="Martin F."/>
            <person name="Cullen D."/>
            <person name="Hibbett D.S."/>
            <person name="Grigoriev I.V."/>
        </authorList>
    </citation>
    <scope>NUCLEOTIDE SEQUENCE [LARGE SCALE GENOMIC DNA]</scope>
    <source>
        <strain evidence="7">CBS 339.88</strain>
    </source>
</reference>
<protein>
    <recommendedName>
        <fullName evidence="5">Copper transport protein</fullName>
    </recommendedName>
</protein>
<evidence type="ECO:0000256" key="4">
    <source>
        <dbReference type="ARBA" id="ARBA00023136"/>
    </source>
</evidence>
<evidence type="ECO:0000256" key="2">
    <source>
        <dbReference type="ARBA" id="ARBA00022692"/>
    </source>
</evidence>
<accession>A0A067TNJ8</accession>
<evidence type="ECO:0000313" key="7">
    <source>
        <dbReference type="Proteomes" id="UP000027222"/>
    </source>
</evidence>
<keyword evidence="5" id="KW-0187">Copper transport</keyword>
<evidence type="ECO:0000256" key="1">
    <source>
        <dbReference type="ARBA" id="ARBA00004141"/>
    </source>
</evidence>
<comment type="subcellular location">
    <subcellularLocation>
        <location evidence="1 5">Membrane</location>
        <topology evidence="1 5">Multi-pass membrane protein</topology>
    </subcellularLocation>
</comment>
<keyword evidence="5" id="KW-0186">Copper</keyword>
<dbReference type="GO" id="GO:0005886">
    <property type="term" value="C:plasma membrane"/>
    <property type="evidence" value="ECO:0007669"/>
    <property type="project" value="TreeGrafter"/>
</dbReference>